<dbReference type="AlphaFoldDB" id="A0AAV2Z1J2"/>
<organism evidence="1 2">
    <name type="scientific">Lagenidium giganteum</name>
    <dbReference type="NCBI Taxonomy" id="4803"/>
    <lineage>
        <taxon>Eukaryota</taxon>
        <taxon>Sar</taxon>
        <taxon>Stramenopiles</taxon>
        <taxon>Oomycota</taxon>
        <taxon>Peronosporomycetes</taxon>
        <taxon>Pythiales</taxon>
        <taxon>Pythiaceae</taxon>
    </lineage>
</organism>
<evidence type="ECO:0000313" key="1">
    <source>
        <dbReference type="EMBL" id="DAZ99263.1"/>
    </source>
</evidence>
<sequence length="50" mass="5660">MWSKIGLPISSTAVHLSTQAFAHPVEEGRFEGNPECTWCTQRTRGCRARR</sequence>
<accession>A0AAV2Z1J2</accession>
<reference evidence="1" key="1">
    <citation type="submission" date="2022-11" db="EMBL/GenBank/DDBJ databases">
        <authorList>
            <person name="Morgan W.R."/>
            <person name="Tartar A."/>
        </authorList>
    </citation>
    <scope>NUCLEOTIDE SEQUENCE</scope>
    <source>
        <strain evidence="1">ARSEF 373</strain>
    </source>
</reference>
<dbReference type="Proteomes" id="UP001146120">
    <property type="component" value="Unassembled WGS sequence"/>
</dbReference>
<name>A0AAV2Z1J2_9STRA</name>
<keyword evidence="2" id="KW-1185">Reference proteome</keyword>
<protein>
    <submittedName>
        <fullName evidence="1">Uncharacterized protein</fullName>
    </submittedName>
</protein>
<comment type="caution">
    <text evidence="1">The sequence shown here is derived from an EMBL/GenBank/DDBJ whole genome shotgun (WGS) entry which is preliminary data.</text>
</comment>
<reference evidence="1" key="2">
    <citation type="journal article" date="2023" name="Microbiol Resour">
        <title>Decontamination and Annotation of the Draft Genome Sequence of the Oomycete Lagenidium giganteum ARSEF 373.</title>
        <authorList>
            <person name="Morgan W.R."/>
            <person name="Tartar A."/>
        </authorList>
    </citation>
    <scope>NUCLEOTIDE SEQUENCE</scope>
    <source>
        <strain evidence="1">ARSEF 373</strain>
    </source>
</reference>
<evidence type="ECO:0000313" key="2">
    <source>
        <dbReference type="Proteomes" id="UP001146120"/>
    </source>
</evidence>
<gene>
    <name evidence="1" type="ORF">N0F65_008130</name>
</gene>
<proteinExistence type="predicted"/>
<dbReference type="EMBL" id="DAKRPA010000087">
    <property type="protein sequence ID" value="DAZ99263.1"/>
    <property type="molecule type" value="Genomic_DNA"/>
</dbReference>